<dbReference type="AlphaFoldDB" id="A0A818J8T3"/>
<protein>
    <recommendedName>
        <fullName evidence="2">Reverse transcriptase domain-containing protein</fullName>
    </recommendedName>
</protein>
<organism evidence="3 5">
    <name type="scientific">Rotaria sordida</name>
    <dbReference type="NCBI Taxonomy" id="392033"/>
    <lineage>
        <taxon>Eukaryota</taxon>
        <taxon>Metazoa</taxon>
        <taxon>Spiralia</taxon>
        <taxon>Gnathifera</taxon>
        <taxon>Rotifera</taxon>
        <taxon>Eurotatoria</taxon>
        <taxon>Bdelloidea</taxon>
        <taxon>Philodinida</taxon>
        <taxon>Philodinidae</taxon>
        <taxon>Rotaria</taxon>
    </lineage>
</organism>
<evidence type="ECO:0000259" key="2">
    <source>
        <dbReference type="Pfam" id="PF00078"/>
    </source>
</evidence>
<dbReference type="PANTHER" id="PTHR33064:SF37">
    <property type="entry name" value="RIBONUCLEASE H"/>
    <property type="match status" value="1"/>
</dbReference>
<feature type="domain" description="Reverse transcriptase" evidence="2">
    <location>
        <begin position="59"/>
        <end position="112"/>
    </location>
</feature>
<comment type="caution">
    <text evidence="3">The sequence shown here is derived from an EMBL/GenBank/DDBJ whole genome shotgun (WGS) entry which is preliminary data.</text>
</comment>
<evidence type="ECO:0000313" key="3">
    <source>
        <dbReference type="EMBL" id="CAF3535494.1"/>
    </source>
</evidence>
<feature type="compositionally biased region" description="Polar residues" evidence="1">
    <location>
        <begin position="208"/>
        <end position="220"/>
    </location>
</feature>
<name>A0A818J8T3_9BILA</name>
<accession>A0A818J8T3</accession>
<dbReference type="SUPFAM" id="SSF56672">
    <property type="entry name" value="DNA/RNA polymerases"/>
    <property type="match status" value="1"/>
</dbReference>
<dbReference type="InterPro" id="IPR000477">
    <property type="entry name" value="RT_dom"/>
</dbReference>
<dbReference type="Gene3D" id="3.30.70.270">
    <property type="match status" value="3"/>
</dbReference>
<evidence type="ECO:0000313" key="5">
    <source>
        <dbReference type="Proteomes" id="UP000663823"/>
    </source>
</evidence>
<proteinExistence type="predicted"/>
<dbReference type="InterPro" id="IPR051320">
    <property type="entry name" value="Viral_Replic_Matur_Polypro"/>
</dbReference>
<dbReference type="Proteomes" id="UP000663823">
    <property type="component" value="Unassembled WGS sequence"/>
</dbReference>
<dbReference type="EMBL" id="CAJOAX010000192">
    <property type="protein sequence ID" value="CAF3535494.1"/>
    <property type="molecule type" value="Genomic_DNA"/>
</dbReference>
<dbReference type="Pfam" id="PF00078">
    <property type="entry name" value="RVT_1"/>
    <property type="match status" value="1"/>
</dbReference>
<dbReference type="InterPro" id="IPR043128">
    <property type="entry name" value="Rev_trsase/Diguanyl_cyclase"/>
</dbReference>
<gene>
    <name evidence="4" type="ORF">FNK824_LOCUS2135</name>
    <name evidence="3" type="ORF">OTI717_LOCUS3534</name>
</gene>
<dbReference type="FunFam" id="3.30.70.270:FF:000003">
    <property type="entry name" value="Transposon Ty3-G Gag-Pol polyprotein"/>
    <property type="match status" value="1"/>
</dbReference>
<feature type="region of interest" description="Disordered" evidence="1">
    <location>
        <begin position="196"/>
        <end position="220"/>
    </location>
</feature>
<dbReference type="Proteomes" id="UP000663874">
    <property type="component" value="Unassembled WGS sequence"/>
</dbReference>
<sequence length="237" mass="27161">MTRIDDIFDHLSQVEYYTTIGFKSGYFQVELDSKDRPKTAFSTRDQHYQFTVLSQGVTNAYLDDAIIYSPTFDQHLIHLDNILNRLNDANFRLNINKCQIEKTSIDYLGHHIEHSNIRLNTDNIRALLETQQPTTGKEAFRFVKAAEYYCKLIPGFSTIAQSLYKYAPTTKEQRSQKSQAASITKHNTVAGYLLSSSIDNGTNDENEYTSTKSRSTQTDNYMNKQIVAPVMTRTQAK</sequence>
<dbReference type="PANTHER" id="PTHR33064">
    <property type="entry name" value="POL PROTEIN"/>
    <property type="match status" value="1"/>
</dbReference>
<evidence type="ECO:0000313" key="4">
    <source>
        <dbReference type="EMBL" id="CAF3574945.1"/>
    </source>
</evidence>
<dbReference type="InterPro" id="IPR043502">
    <property type="entry name" value="DNA/RNA_pol_sf"/>
</dbReference>
<evidence type="ECO:0000256" key="1">
    <source>
        <dbReference type="SAM" id="MobiDB-lite"/>
    </source>
</evidence>
<reference evidence="3" key="1">
    <citation type="submission" date="2021-02" db="EMBL/GenBank/DDBJ databases">
        <authorList>
            <person name="Nowell W R."/>
        </authorList>
    </citation>
    <scope>NUCLEOTIDE SEQUENCE</scope>
</reference>
<dbReference type="EMBL" id="CAJOBE010000125">
    <property type="protein sequence ID" value="CAF3574945.1"/>
    <property type="molecule type" value="Genomic_DNA"/>
</dbReference>
<dbReference type="Gene3D" id="3.10.10.10">
    <property type="entry name" value="HIV Type 1 Reverse Transcriptase, subunit A, domain 1"/>
    <property type="match status" value="1"/>
</dbReference>
<dbReference type="CDD" id="cd01647">
    <property type="entry name" value="RT_LTR"/>
    <property type="match status" value="1"/>
</dbReference>